<dbReference type="AlphaFoldDB" id="A0A9W6YXY5"/>
<reference evidence="2" key="1">
    <citation type="submission" date="2023-04" db="EMBL/GenBank/DDBJ databases">
        <title>Ambrosiozyma monospora NBRC 1965.</title>
        <authorList>
            <person name="Ichikawa N."/>
            <person name="Sato H."/>
            <person name="Tonouchi N."/>
        </authorList>
    </citation>
    <scope>NUCLEOTIDE SEQUENCE</scope>
    <source>
        <strain evidence="2">NBRC 1965</strain>
    </source>
</reference>
<feature type="region of interest" description="Disordered" evidence="1">
    <location>
        <begin position="1"/>
        <end position="26"/>
    </location>
</feature>
<proteinExistence type="predicted"/>
<feature type="region of interest" description="Disordered" evidence="1">
    <location>
        <begin position="190"/>
        <end position="245"/>
    </location>
</feature>
<feature type="compositionally biased region" description="Polar residues" evidence="1">
    <location>
        <begin position="190"/>
        <end position="205"/>
    </location>
</feature>
<feature type="compositionally biased region" description="Polar residues" evidence="1">
    <location>
        <begin position="118"/>
        <end position="150"/>
    </location>
</feature>
<evidence type="ECO:0000313" key="3">
    <source>
        <dbReference type="Proteomes" id="UP001165063"/>
    </source>
</evidence>
<dbReference type="EMBL" id="BSXU01001337">
    <property type="protein sequence ID" value="GMG26316.1"/>
    <property type="molecule type" value="Genomic_DNA"/>
</dbReference>
<sequence>MRRRPSKNNTRNVNLRGGRTGYQEQKDSWRPISRNNGYMNHQNYQNHDQNYQVRYNDGQNTLSNPFSSRRYPQMTQNSWVQLQNNETDRLSTLKQLQKQTMGQAISNKLTCPISHSNNNCSNSKEIPNNQNEWNQFNMKDKPATTSTSEPTNPPYASPVQSCASSNSPILGSPSSPFFSQQPTLHFAKATSTVSATEMTKTTETVPQEDDTLTPPRSPLPPSPPPIPSRYDTPNASLSPRHNDEPAITTYGIVKPIPVRHRKARTLAEMQGKRKKPPPKEISFINTDNLMKTDCNDQCHDELESSKKKTKEYKDKDELSTPDQLEFGINFTRKGLPFVFVHSDVKHFFNPAIGQMYCDDCEVCQTAFKDVKRV</sequence>
<keyword evidence="3" id="KW-1185">Reference proteome</keyword>
<feature type="region of interest" description="Disordered" evidence="1">
    <location>
        <begin position="118"/>
        <end position="168"/>
    </location>
</feature>
<evidence type="ECO:0000313" key="2">
    <source>
        <dbReference type="EMBL" id="GMG26316.1"/>
    </source>
</evidence>
<evidence type="ECO:0000256" key="1">
    <source>
        <dbReference type="SAM" id="MobiDB-lite"/>
    </source>
</evidence>
<dbReference type="Proteomes" id="UP001165063">
    <property type="component" value="Unassembled WGS sequence"/>
</dbReference>
<protein>
    <submittedName>
        <fullName evidence="2">Unnamed protein product</fullName>
    </submittedName>
</protein>
<comment type="caution">
    <text evidence="2">The sequence shown here is derived from an EMBL/GenBank/DDBJ whole genome shotgun (WGS) entry which is preliminary data.</text>
</comment>
<accession>A0A9W6YXY5</accession>
<feature type="compositionally biased region" description="Pro residues" evidence="1">
    <location>
        <begin position="215"/>
        <end position="227"/>
    </location>
</feature>
<name>A0A9W6YXY5_AMBMO</name>
<gene>
    <name evidence="2" type="ORF">Amon01_000325300</name>
</gene>
<organism evidence="2 3">
    <name type="scientific">Ambrosiozyma monospora</name>
    <name type="common">Yeast</name>
    <name type="synonym">Endomycopsis monosporus</name>
    <dbReference type="NCBI Taxonomy" id="43982"/>
    <lineage>
        <taxon>Eukaryota</taxon>
        <taxon>Fungi</taxon>
        <taxon>Dikarya</taxon>
        <taxon>Ascomycota</taxon>
        <taxon>Saccharomycotina</taxon>
        <taxon>Pichiomycetes</taxon>
        <taxon>Pichiales</taxon>
        <taxon>Pichiaceae</taxon>
        <taxon>Ambrosiozyma</taxon>
    </lineage>
</organism>